<feature type="transmembrane region" description="Helical" evidence="2">
    <location>
        <begin position="263"/>
        <end position="287"/>
    </location>
</feature>
<dbReference type="AlphaFoldDB" id="A0A2G8RY01"/>
<feature type="transmembrane region" description="Helical" evidence="2">
    <location>
        <begin position="62"/>
        <end position="83"/>
    </location>
</feature>
<accession>A0A2G8RY01</accession>
<keyword evidence="2" id="KW-1133">Transmembrane helix</keyword>
<feature type="region of interest" description="Disordered" evidence="1">
    <location>
        <begin position="355"/>
        <end position="399"/>
    </location>
</feature>
<protein>
    <submittedName>
        <fullName evidence="3">Uncharacterized protein</fullName>
    </submittedName>
</protein>
<feature type="transmembrane region" description="Helical" evidence="2">
    <location>
        <begin position="30"/>
        <end position="50"/>
    </location>
</feature>
<evidence type="ECO:0000256" key="2">
    <source>
        <dbReference type="SAM" id="Phobius"/>
    </source>
</evidence>
<reference evidence="3 4" key="1">
    <citation type="journal article" date="2015" name="Sci. Rep.">
        <title>Chromosome-level genome map provides insights into diverse defense mechanisms in the medicinal fungus Ganoderma sinense.</title>
        <authorList>
            <person name="Zhu Y."/>
            <person name="Xu J."/>
            <person name="Sun C."/>
            <person name="Zhou S."/>
            <person name="Xu H."/>
            <person name="Nelson D.R."/>
            <person name="Qian J."/>
            <person name="Song J."/>
            <person name="Luo H."/>
            <person name="Xiang L."/>
            <person name="Li Y."/>
            <person name="Xu Z."/>
            <person name="Ji A."/>
            <person name="Wang L."/>
            <person name="Lu S."/>
            <person name="Hayward A."/>
            <person name="Sun W."/>
            <person name="Li X."/>
            <person name="Schwartz D.C."/>
            <person name="Wang Y."/>
            <person name="Chen S."/>
        </authorList>
    </citation>
    <scope>NUCLEOTIDE SEQUENCE [LARGE SCALE GENOMIC DNA]</scope>
    <source>
        <strain evidence="3 4">ZZ0214-1</strain>
    </source>
</reference>
<comment type="caution">
    <text evidence="3">The sequence shown here is derived from an EMBL/GenBank/DDBJ whole genome shotgun (WGS) entry which is preliminary data.</text>
</comment>
<feature type="transmembrane region" description="Helical" evidence="2">
    <location>
        <begin position="234"/>
        <end position="257"/>
    </location>
</feature>
<gene>
    <name evidence="3" type="ORF">GSI_12156</name>
</gene>
<dbReference type="Proteomes" id="UP000230002">
    <property type="component" value="Unassembled WGS sequence"/>
</dbReference>
<keyword evidence="2" id="KW-0472">Membrane</keyword>
<evidence type="ECO:0000313" key="3">
    <source>
        <dbReference type="EMBL" id="PIL26399.1"/>
    </source>
</evidence>
<dbReference type="EMBL" id="AYKW01000045">
    <property type="protein sequence ID" value="PIL26399.1"/>
    <property type="molecule type" value="Genomic_DNA"/>
</dbReference>
<evidence type="ECO:0000313" key="4">
    <source>
        <dbReference type="Proteomes" id="UP000230002"/>
    </source>
</evidence>
<keyword evidence="2" id="KW-0812">Transmembrane</keyword>
<dbReference type="OrthoDB" id="2548432at2759"/>
<feature type="transmembrane region" description="Helical" evidence="2">
    <location>
        <begin position="95"/>
        <end position="116"/>
    </location>
</feature>
<proteinExistence type="predicted"/>
<keyword evidence="4" id="KW-1185">Reference proteome</keyword>
<name>A0A2G8RY01_9APHY</name>
<organism evidence="3 4">
    <name type="scientific">Ganoderma sinense ZZ0214-1</name>
    <dbReference type="NCBI Taxonomy" id="1077348"/>
    <lineage>
        <taxon>Eukaryota</taxon>
        <taxon>Fungi</taxon>
        <taxon>Dikarya</taxon>
        <taxon>Basidiomycota</taxon>
        <taxon>Agaricomycotina</taxon>
        <taxon>Agaricomycetes</taxon>
        <taxon>Polyporales</taxon>
        <taxon>Polyporaceae</taxon>
        <taxon>Ganoderma</taxon>
    </lineage>
</organism>
<evidence type="ECO:0000256" key="1">
    <source>
        <dbReference type="SAM" id="MobiDB-lite"/>
    </source>
</evidence>
<sequence length="399" mass="42671">MSSMFIPECSPGGPELGVPVATVVLGLKPLLIATVFSSFLLPTGVVLFVFSTPALRRRPSFILNVCAVALGLTQGSLTAYVTIRAMLLEPLNPALISVLTAVYIVGPICVETILFLRVVAAYPPRQFTLSVRLAMYGPAVAFKATRAANAAYLLYTVQANPRTPKTILSESAAIWSSPFAKSELFLQLVDDVYVSTVFLLRIHSGAKFNEKQPASKGPYTALSGDSYAARIRTLFWIALSNFVFPVIFDVAQLVLIFRDPDYVEGACIISVNSYVSVLGVLFSTIWAGSSSSSSAARPRDMPPGSSSSSSLRTRHRSHATAHGALVVAGHLPLSRPTRPVVRNVHGALAVPPELALQTKARPSSRADFDSDALSTSAEGEADSADEHRLLSPPVLTKTK</sequence>
<feature type="region of interest" description="Disordered" evidence="1">
    <location>
        <begin position="290"/>
        <end position="314"/>
    </location>
</feature>